<dbReference type="GO" id="GO:0008955">
    <property type="term" value="F:peptidoglycan glycosyltransferase activity"/>
    <property type="evidence" value="ECO:0007669"/>
    <property type="project" value="UniProtKB-EC"/>
</dbReference>
<protein>
    <recommendedName>
        <fullName evidence="9">peptidoglycan glycosyltransferase</fullName>
        <ecNumber evidence="9">2.4.99.28</ecNumber>
    </recommendedName>
</protein>
<gene>
    <name evidence="11" type="ORF">OBE_01245</name>
</gene>
<dbReference type="EC" id="2.4.99.28" evidence="9"/>
<comment type="caution">
    <text evidence="11">The sequence shown here is derived from an EMBL/GenBank/DDBJ whole genome shotgun (WGS) entry which is preliminary data.</text>
</comment>
<evidence type="ECO:0000256" key="7">
    <source>
        <dbReference type="ARBA" id="ARBA00023136"/>
    </source>
</evidence>
<evidence type="ECO:0000256" key="10">
    <source>
        <dbReference type="ARBA" id="ARBA00049902"/>
    </source>
</evidence>
<dbReference type="GO" id="GO:0071555">
    <property type="term" value="P:cell wall organization"/>
    <property type="evidence" value="ECO:0007669"/>
    <property type="project" value="UniProtKB-KW"/>
</dbReference>
<dbReference type="GO" id="GO:0008360">
    <property type="term" value="P:regulation of cell shape"/>
    <property type="evidence" value="ECO:0007669"/>
    <property type="project" value="UniProtKB-KW"/>
</dbReference>
<dbReference type="GO" id="GO:0030288">
    <property type="term" value="C:outer membrane-bounded periplasmic space"/>
    <property type="evidence" value="ECO:0007669"/>
    <property type="project" value="TreeGrafter"/>
</dbReference>
<evidence type="ECO:0000256" key="9">
    <source>
        <dbReference type="ARBA" id="ARBA00044770"/>
    </source>
</evidence>
<evidence type="ECO:0000313" key="11">
    <source>
        <dbReference type="EMBL" id="EKC75676.1"/>
    </source>
</evidence>
<dbReference type="PANTHER" id="PTHR32282">
    <property type="entry name" value="BINDING PROTEIN TRANSPEPTIDASE, PUTATIVE-RELATED"/>
    <property type="match status" value="1"/>
</dbReference>
<dbReference type="AlphaFoldDB" id="K1UVJ9"/>
<keyword evidence="3" id="KW-0328">Glycosyltransferase</keyword>
<dbReference type="GO" id="GO:0004180">
    <property type="term" value="F:carboxypeptidase activity"/>
    <property type="evidence" value="ECO:0007669"/>
    <property type="project" value="UniProtKB-KW"/>
</dbReference>
<keyword evidence="11" id="KW-0378">Hydrolase</keyword>
<keyword evidence="7" id="KW-0472">Membrane</keyword>
<sequence>MNRLLHYNVTNSAHTNAHYAQISGWDIIGKTGTTDDDKDSWFCGCSPYAVMATWCGFDKPETISYSGRTTATKFFANVMGKYLEGKENKEYKISDNLIEATYNPTTGLNCFNR</sequence>
<evidence type="ECO:0000256" key="2">
    <source>
        <dbReference type="ARBA" id="ARBA00022475"/>
    </source>
</evidence>
<evidence type="ECO:0000256" key="3">
    <source>
        <dbReference type="ARBA" id="ARBA00022676"/>
    </source>
</evidence>
<evidence type="ECO:0000256" key="8">
    <source>
        <dbReference type="ARBA" id="ARBA00023316"/>
    </source>
</evidence>
<comment type="subcellular location">
    <subcellularLocation>
        <location evidence="1">Membrane</location>
    </subcellularLocation>
</comment>
<dbReference type="GO" id="GO:0016020">
    <property type="term" value="C:membrane"/>
    <property type="evidence" value="ECO:0007669"/>
    <property type="project" value="UniProtKB-SubCell"/>
</dbReference>
<keyword evidence="2" id="KW-1003">Cell membrane</keyword>
<evidence type="ECO:0000256" key="6">
    <source>
        <dbReference type="ARBA" id="ARBA00022984"/>
    </source>
</evidence>
<evidence type="ECO:0000256" key="4">
    <source>
        <dbReference type="ARBA" id="ARBA00022679"/>
    </source>
</evidence>
<dbReference type="InterPro" id="IPR012338">
    <property type="entry name" value="Beta-lactam/transpept-like"/>
</dbReference>
<dbReference type="Gene3D" id="3.40.710.10">
    <property type="entry name" value="DD-peptidase/beta-lactamase superfamily"/>
    <property type="match status" value="1"/>
</dbReference>
<dbReference type="PANTHER" id="PTHR32282:SF11">
    <property type="entry name" value="PENICILLIN-BINDING PROTEIN 1B"/>
    <property type="match status" value="1"/>
</dbReference>
<keyword evidence="8" id="KW-0961">Cell wall biogenesis/degradation</keyword>
<evidence type="ECO:0000256" key="5">
    <source>
        <dbReference type="ARBA" id="ARBA00022960"/>
    </source>
</evidence>
<comment type="catalytic activity">
    <reaction evidence="10">
        <text>[GlcNAc-(1-&gt;4)-Mur2Ac(oyl-L-Ala-gamma-D-Glu-L-Lys-D-Ala-D-Ala)](n)-di-trans,octa-cis-undecaprenyl diphosphate + beta-D-GlcNAc-(1-&gt;4)-Mur2Ac(oyl-L-Ala-gamma-D-Glu-L-Lys-D-Ala-D-Ala)-di-trans,octa-cis-undecaprenyl diphosphate = [GlcNAc-(1-&gt;4)-Mur2Ac(oyl-L-Ala-gamma-D-Glu-L-Lys-D-Ala-D-Ala)](n+1)-di-trans,octa-cis-undecaprenyl diphosphate + di-trans,octa-cis-undecaprenyl diphosphate + H(+)</text>
        <dbReference type="Rhea" id="RHEA:23708"/>
        <dbReference type="Rhea" id="RHEA-COMP:9602"/>
        <dbReference type="Rhea" id="RHEA-COMP:9603"/>
        <dbReference type="ChEBI" id="CHEBI:15378"/>
        <dbReference type="ChEBI" id="CHEBI:58405"/>
        <dbReference type="ChEBI" id="CHEBI:60033"/>
        <dbReference type="ChEBI" id="CHEBI:78435"/>
        <dbReference type="EC" id="2.4.99.28"/>
    </reaction>
</comment>
<proteinExistence type="predicted"/>
<keyword evidence="5" id="KW-0133">Cell shape</keyword>
<organism evidence="11">
    <name type="scientific">human gut metagenome</name>
    <dbReference type="NCBI Taxonomy" id="408170"/>
    <lineage>
        <taxon>unclassified sequences</taxon>
        <taxon>metagenomes</taxon>
        <taxon>organismal metagenomes</taxon>
    </lineage>
</organism>
<dbReference type="SUPFAM" id="SSF56601">
    <property type="entry name" value="beta-lactamase/transpeptidase-like"/>
    <property type="match status" value="1"/>
</dbReference>
<dbReference type="InterPro" id="IPR050396">
    <property type="entry name" value="Glycosyltr_51/Transpeptidase"/>
</dbReference>
<evidence type="ECO:0000256" key="1">
    <source>
        <dbReference type="ARBA" id="ARBA00004370"/>
    </source>
</evidence>
<dbReference type="EMBL" id="AJWZ01000817">
    <property type="protein sequence ID" value="EKC75676.1"/>
    <property type="molecule type" value="Genomic_DNA"/>
</dbReference>
<keyword evidence="6" id="KW-0573">Peptidoglycan synthesis</keyword>
<keyword evidence="4" id="KW-0808">Transferase</keyword>
<keyword evidence="11" id="KW-0645">Protease</keyword>
<dbReference type="GO" id="GO:0009252">
    <property type="term" value="P:peptidoglycan biosynthetic process"/>
    <property type="evidence" value="ECO:0007669"/>
    <property type="project" value="UniProtKB-KW"/>
</dbReference>
<name>K1UVJ9_9ZZZZ</name>
<accession>K1UVJ9</accession>
<reference evidence="11" key="1">
    <citation type="journal article" date="2013" name="Environ. Microbiol.">
        <title>Microbiota from the distal guts of lean and obese adolescents exhibit partial functional redundancy besides clear differences in community structure.</title>
        <authorList>
            <person name="Ferrer M."/>
            <person name="Ruiz A."/>
            <person name="Lanza F."/>
            <person name="Haange S.B."/>
            <person name="Oberbach A."/>
            <person name="Till H."/>
            <person name="Bargiela R."/>
            <person name="Campoy C."/>
            <person name="Segura M.T."/>
            <person name="Richter M."/>
            <person name="von Bergen M."/>
            <person name="Seifert J."/>
            <person name="Suarez A."/>
        </authorList>
    </citation>
    <scope>NUCLEOTIDE SEQUENCE</scope>
</reference>
<keyword evidence="11" id="KW-0121">Carboxypeptidase</keyword>